<dbReference type="Proteomes" id="UP001162834">
    <property type="component" value="Chromosome"/>
</dbReference>
<organism evidence="2 3">
    <name type="scientific">Capillimicrobium parvum</name>
    <dbReference type="NCBI Taxonomy" id="2884022"/>
    <lineage>
        <taxon>Bacteria</taxon>
        <taxon>Bacillati</taxon>
        <taxon>Actinomycetota</taxon>
        <taxon>Thermoleophilia</taxon>
        <taxon>Solirubrobacterales</taxon>
        <taxon>Capillimicrobiaceae</taxon>
        <taxon>Capillimicrobium</taxon>
    </lineage>
</organism>
<proteinExistence type="predicted"/>
<sequence>MTTGARPRAAIVGGGVLGTVLTLRLAQAGCDVTLLERAETLGGLAGTFDFDGHRVDRFYHVIVPSDARMIGLAEELGLGGELRFRPVEAAFWAGGRMYPLDGVGDLLRFGLLSPSARLRLAWFVAQCQLRRRYESLEDVPLERWLRRHCGRQVVERIWRPLLDSRFDGRHDELPATYLWARTNRMRSARSQGGSETMGHLVGGHERLIEAAGAAARELGADIRLGAGVETLATDGGRVTGVVVDGETERFDLTIPTLQAPALGRLLPEELQDLMAAYPSRHLGVVCLILKLRRSVMPCYAVNICEPTPITTVVETSHVLGTEHTGGLRLAYLPKYCERSAPEFTEDDHSIYTRFTGMLERLAPGFDHADVAAWTVQRAPIVEPVHALGHRPRIAPVWAGIDGLALASAGQIYPRLLNGDSVIGFAEDVADQAARRLRPLPVREPAVR</sequence>
<dbReference type="AlphaFoldDB" id="A0A9E7C1T7"/>
<dbReference type="PANTHER" id="PTHR42923">
    <property type="entry name" value="PROTOPORPHYRINOGEN OXIDASE"/>
    <property type="match status" value="1"/>
</dbReference>
<dbReference type="PANTHER" id="PTHR42923:SF46">
    <property type="entry name" value="AMINE OXIDASE"/>
    <property type="match status" value="1"/>
</dbReference>
<evidence type="ECO:0000313" key="3">
    <source>
        <dbReference type="Proteomes" id="UP001162834"/>
    </source>
</evidence>
<dbReference type="InterPro" id="IPR050464">
    <property type="entry name" value="Zeta_carotene_desat/Oxidored"/>
</dbReference>
<reference evidence="2" key="1">
    <citation type="journal article" date="2022" name="Int. J. Syst. Evol. Microbiol.">
        <title>Pseudomonas aegrilactucae sp. nov. and Pseudomonas morbosilactucae sp. nov., pathogens causing bacterial rot of lettuce in Japan.</title>
        <authorList>
            <person name="Sawada H."/>
            <person name="Fujikawa T."/>
            <person name="Satou M."/>
        </authorList>
    </citation>
    <scope>NUCLEOTIDE SEQUENCE</scope>
    <source>
        <strain evidence="2">0166_1</strain>
    </source>
</reference>
<gene>
    <name evidence="2" type="ORF">DSM104329_04162</name>
</gene>
<dbReference type="Gene3D" id="1.10.3110.10">
    <property type="entry name" value="protoporphyrinogen ix oxidase, domain 3"/>
    <property type="match status" value="1"/>
</dbReference>
<dbReference type="GO" id="GO:0016491">
    <property type="term" value="F:oxidoreductase activity"/>
    <property type="evidence" value="ECO:0007669"/>
    <property type="project" value="InterPro"/>
</dbReference>
<accession>A0A9E7C1T7</accession>
<evidence type="ECO:0000313" key="2">
    <source>
        <dbReference type="EMBL" id="UGS37741.1"/>
    </source>
</evidence>
<dbReference type="NCBIfam" id="NF005560">
    <property type="entry name" value="PRK07233.1"/>
    <property type="match status" value="1"/>
</dbReference>
<dbReference type="SUPFAM" id="SSF51905">
    <property type="entry name" value="FAD/NAD(P)-binding domain"/>
    <property type="match status" value="1"/>
</dbReference>
<feature type="domain" description="Amine oxidase" evidence="1">
    <location>
        <begin position="24"/>
        <end position="295"/>
    </location>
</feature>
<dbReference type="InterPro" id="IPR036188">
    <property type="entry name" value="FAD/NAD-bd_sf"/>
</dbReference>
<dbReference type="RefSeq" id="WP_259311786.1">
    <property type="nucleotide sequence ID" value="NZ_CP087164.1"/>
</dbReference>
<dbReference type="EMBL" id="CP087164">
    <property type="protein sequence ID" value="UGS37741.1"/>
    <property type="molecule type" value="Genomic_DNA"/>
</dbReference>
<dbReference type="Pfam" id="PF01593">
    <property type="entry name" value="Amino_oxidase"/>
    <property type="match status" value="1"/>
</dbReference>
<dbReference type="KEGG" id="sbae:DSM104329_04162"/>
<evidence type="ECO:0000259" key="1">
    <source>
        <dbReference type="Pfam" id="PF01593"/>
    </source>
</evidence>
<keyword evidence="3" id="KW-1185">Reference proteome</keyword>
<dbReference type="Gene3D" id="3.50.50.60">
    <property type="entry name" value="FAD/NAD(P)-binding domain"/>
    <property type="match status" value="1"/>
</dbReference>
<name>A0A9E7C1T7_9ACTN</name>
<dbReference type="Gene3D" id="3.90.660.20">
    <property type="entry name" value="Protoporphyrinogen oxidase, mitochondrial, domain 2"/>
    <property type="match status" value="1"/>
</dbReference>
<protein>
    <recommendedName>
        <fullName evidence="1">Amine oxidase domain-containing protein</fullName>
    </recommendedName>
</protein>
<dbReference type="InterPro" id="IPR002937">
    <property type="entry name" value="Amino_oxidase"/>
</dbReference>